<gene>
    <name evidence="1" type="ORF">SAMN04488025_11467</name>
</gene>
<protein>
    <submittedName>
        <fullName evidence="1">Spo0E like sporulation regulatory protein</fullName>
    </submittedName>
</protein>
<dbReference type="GO" id="GO:0046983">
    <property type="term" value="F:protein dimerization activity"/>
    <property type="evidence" value="ECO:0007669"/>
    <property type="project" value="InterPro"/>
</dbReference>
<dbReference type="SUPFAM" id="SSF140500">
    <property type="entry name" value="BAS1536-like"/>
    <property type="match status" value="1"/>
</dbReference>
<dbReference type="InterPro" id="IPR018540">
    <property type="entry name" value="Spo0E-like"/>
</dbReference>
<keyword evidence="2" id="KW-1185">Reference proteome</keyword>
<dbReference type="GO" id="GO:0043937">
    <property type="term" value="P:regulation of sporulation"/>
    <property type="evidence" value="ECO:0007669"/>
    <property type="project" value="InterPro"/>
</dbReference>
<dbReference type="EMBL" id="FOOK01000014">
    <property type="protein sequence ID" value="SFG07200.1"/>
    <property type="molecule type" value="Genomic_DNA"/>
</dbReference>
<name>A0A1I2NW32_9BACL</name>
<dbReference type="AlphaFoldDB" id="A0A1I2NW32"/>
<evidence type="ECO:0000313" key="2">
    <source>
        <dbReference type="Proteomes" id="UP000198661"/>
    </source>
</evidence>
<dbReference type="Gene3D" id="4.10.280.10">
    <property type="entry name" value="Helix-loop-helix DNA-binding domain"/>
    <property type="match status" value="1"/>
</dbReference>
<accession>A0A1I2NW32</accession>
<dbReference type="InterPro" id="IPR036638">
    <property type="entry name" value="HLH_DNA-bd_sf"/>
</dbReference>
<dbReference type="Proteomes" id="UP000198661">
    <property type="component" value="Unassembled WGS sequence"/>
</dbReference>
<organism evidence="1 2">
    <name type="scientific">Planifilum fulgidum</name>
    <dbReference type="NCBI Taxonomy" id="201973"/>
    <lineage>
        <taxon>Bacteria</taxon>
        <taxon>Bacillati</taxon>
        <taxon>Bacillota</taxon>
        <taxon>Bacilli</taxon>
        <taxon>Bacillales</taxon>
        <taxon>Thermoactinomycetaceae</taxon>
        <taxon>Planifilum</taxon>
    </lineage>
</organism>
<proteinExistence type="predicted"/>
<evidence type="ECO:0000313" key="1">
    <source>
        <dbReference type="EMBL" id="SFG07200.1"/>
    </source>
</evidence>
<dbReference type="InterPro" id="IPR037208">
    <property type="entry name" value="Spo0E-like_sf"/>
</dbReference>
<reference evidence="1 2" key="1">
    <citation type="submission" date="2016-10" db="EMBL/GenBank/DDBJ databases">
        <authorList>
            <person name="de Groot N.N."/>
        </authorList>
    </citation>
    <scope>NUCLEOTIDE SEQUENCE [LARGE SCALE GENOMIC DNA]</scope>
    <source>
        <strain evidence="1 2">DSM 44945</strain>
    </source>
</reference>
<sequence>MGKRLEREFEAVRRKMEEAATRLGLDHPEVHRLSKRLDRLHNQMLWERKALMEVPRRGRDRFYRIRRYSYYLRETSEGCG</sequence>
<dbReference type="RefSeq" id="WP_092038307.1">
    <property type="nucleotide sequence ID" value="NZ_FOOK01000014.1"/>
</dbReference>
<dbReference type="Pfam" id="PF09388">
    <property type="entry name" value="SpoOE-like"/>
    <property type="match status" value="1"/>
</dbReference>